<accession>A0ABS1BZI9</accession>
<dbReference type="InterPro" id="IPR029063">
    <property type="entry name" value="SAM-dependent_MTases_sf"/>
</dbReference>
<sequence length="265" mass="30231">MDKKVSPKKHLGQHFLTDLNIAQKIVDQLTLPDGIKDVLEVGPGMGVLTQYLLQHPEYKTTVIDIDKESIAYLQHHFPELEDRILSADFLKLDFEKYFPGKFSIIGNFPYNISSQIFFKVLKHKNQVLEVVGMLQKEVAERIAAPPGSKTYGILSVLLQAYYHITYNFTVHENVFNPPPKVKSAVISLVRNEVKELPCSESLFFEVVKQSFSTRRKTLRNCLKTYNLSPEISALPVFDKRAEQLSVADFIELTKIIENFKSQAAN</sequence>
<name>A0ABS1BZI9_9BACT</name>
<evidence type="ECO:0000256" key="4">
    <source>
        <dbReference type="ARBA" id="ARBA00022679"/>
    </source>
</evidence>
<protein>
    <recommendedName>
        <fullName evidence="7">Ribosomal RNA small subunit methyltransferase A</fullName>
        <ecNumber evidence="7">2.1.1.182</ecNumber>
    </recommendedName>
    <alternativeName>
        <fullName evidence="7">16S rRNA (adenine(1518)-N(6)/adenine(1519)-N(6))-dimethyltransferase</fullName>
    </alternativeName>
    <alternativeName>
        <fullName evidence="7">16S rRNA dimethyladenosine transferase</fullName>
    </alternativeName>
    <alternativeName>
        <fullName evidence="7">16S rRNA dimethylase</fullName>
    </alternativeName>
    <alternativeName>
        <fullName evidence="7">S-adenosylmethionine-6-N', N'-adenosyl(rRNA) dimethyltransferase</fullName>
    </alternativeName>
</protein>
<keyword evidence="2 7" id="KW-0698">rRNA processing</keyword>
<evidence type="ECO:0000256" key="2">
    <source>
        <dbReference type="ARBA" id="ARBA00022552"/>
    </source>
</evidence>
<keyword evidence="4 7" id="KW-0808">Transferase</keyword>
<dbReference type="Gene3D" id="1.10.8.100">
    <property type="entry name" value="Ribosomal RNA adenine dimethylase-like, domain 2"/>
    <property type="match status" value="1"/>
</dbReference>
<comment type="function">
    <text evidence="7">Specifically dimethylates two adjacent adenosines (A1518 and A1519) in the loop of a conserved hairpin near the 3'-end of 16S rRNA in the 30S particle. May play a critical role in biogenesis of 30S subunits.</text>
</comment>
<dbReference type="InterPro" id="IPR011530">
    <property type="entry name" value="rRNA_adenine_dimethylase"/>
</dbReference>
<evidence type="ECO:0000256" key="3">
    <source>
        <dbReference type="ARBA" id="ARBA00022603"/>
    </source>
</evidence>
<gene>
    <name evidence="7 10" type="primary">rsmA</name>
    <name evidence="7" type="synonym">ksgA</name>
    <name evidence="10" type="ORF">I5M27_06225</name>
</gene>
<feature type="binding site" evidence="7 8">
    <location>
        <position position="107"/>
    </location>
    <ligand>
        <name>S-adenosyl-L-methionine</name>
        <dbReference type="ChEBI" id="CHEBI:59789"/>
    </ligand>
</feature>
<feature type="binding site" evidence="7 8">
    <location>
        <position position="88"/>
    </location>
    <ligand>
        <name>S-adenosyl-L-methionine</name>
        <dbReference type="ChEBI" id="CHEBI:59789"/>
    </ligand>
</feature>
<dbReference type="InterPro" id="IPR001737">
    <property type="entry name" value="KsgA/Erm"/>
</dbReference>
<keyword evidence="6 7" id="KW-0694">RNA-binding</keyword>
<evidence type="ECO:0000259" key="9">
    <source>
        <dbReference type="SMART" id="SM00650"/>
    </source>
</evidence>
<dbReference type="PANTHER" id="PTHR11727:SF7">
    <property type="entry name" value="DIMETHYLADENOSINE TRANSFERASE-RELATED"/>
    <property type="match status" value="1"/>
</dbReference>
<dbReference type="Proteomes" id="UP000644147">
    <property type="component" value="Unassembled WGS sequence"/>
</dbReference>
<dbReference type="InterPro" id="IPR023165">
    <property type="entry name" value="rRNA_Ade_diMease-like_C"/>
</dbReference>
<feature type="binding site" evidence="7 8">
    <location>
        <position position="16"/>
    </location>
    <ligand>
        <name>S-adenosyl-L-methionine</name>
        <dbReference type="ChEBI" id="CHEBI:59789"/>
    </ligand>
</feature>
<keyword evidence="3 7" id="KW-0489">Methyltransferase</keyword>
<evidence type="ECO:0000256" key="5">
    <source>
        <dbReference type="ARBA" id="ARBA00022691"/>
    </source>
</evidence>
<keyword evidence="1 7" id="KW-0963">Cytoplasm</keyword>
<evidence type="ECO:0000256" key="1">
    <source>
        <dbReference type="ARBA" id="ARBA00022490"/>
    </source>
</evidence>
<dbReference type="SMART" id="SM00650">
    <property type="entry name" value="rADc"/>
    <property type="match status" value="1"/>
</dbReference>
<dbReference type="NCBIfam" id="TIGR00755">
    <property type="entry name" value="ksgA"/>
    <property type="match status" value="1"/>
</dbReference>
<evidence type="ECO:0000256" key="7">
    <source>
        <dbReference type="HAMAP-Rule" id="MF_00607"/>
    </source>
</evidence>
<evidence type="ECO:0000256" key="8">
    <source>
        <dbReference type="PROSITE-ProRule" id="PRU01026"/>
    </source>
</evidence>
<feature type="binding site" evidence="7 8">
    <location>
        <position position="14"/>
    </location>
    <ligand>
        <name>S-adenosyl-L-methionine</name>
        <dbReference type="ChEBI" id="CHEBI:59789"/>
    </ligand>
</feature>
<dbReference type="HAMAP" id="MF_00607">
    <property type="entry name" value="16SrRNA_methyltr_A"/>
    <property type="match status" value="1"/>
</dbReference>
<comment type="subcellular location">
    <subcellularLocation>
        <location evidence="7">Cytoplasm</location>
    </subcellularLocation>
</comment>
<keyword evidence="11" id="KW-1185">Reference proteome</keyword>
<dbReference type="RefSeq" id="WP_200505318.1">
    <property type="nucleotide sequence ID" value="NZ_JAEHFX010000002.1"/>
</dbReference>
<evidence type="ECO:0000313" key="10">
    <source>
        <dbReference type="EMBL" id="MBK0402574.1"/>
    </source>
</evidence>
<feature type="domain" description="Ribosomal RNA adenine methylase transferase N-terminal" evidence="9">
    <location>
        <begin position="21"/>
        <end position="192"/>
    </location>
</feature>
<dbReference type="SUPFAM" id="SSF53335">
    <property type="entry name" value="S-adenosyl-L-methionine-dependent methyltransferases"/>
    <property type="match status" value="1"/>
</dbReference>
<comment type="caution">
    <text evidence="10">The sequence shown here is derived from an EMBL/GenBank/DDBJ whole genome shotgun (WGS) entry which is preliminary data.</text>
</comment>
<dbReference type="Gene3D" id="3.40.50.150">
    <property type="entry name" value="Vaccinia Virus protein VP39"/>
    <property type="match status" value="1"/>
</dbReference>
<dbReference type="InterPro" id="IPR020598">
    <property type="entry name" value="rRNA_Ade_methylase_Trfase_N"/>
</dbReference>
<comment type="catalytic activity">
    <reaction evidence="7">
        <text>adenosine(1518)/adenosine(1519) in 16S rRNA + 4 S-adenosyl-L-methionine = N(6)-dimethyladenosine(1518)/N(6)-dimethyladenosine(1519) in 16S rRNA + 4 S-adenosyl-L-homocysteine + 4 H(+)</text>
        <dbReference type="Rhea" id="RHEA:19609"/>
        <dbReference type="Rhea" id="RHEA-COMP:10232"/>
        <dbReference type="Rhea" id="RHEA-COMP:10233"/>
        <dbReference type="ChEBI" id="CHEBI:15378"/>
        <dbReference type="ChEBI" id="CHEBI:57856"/>
        <dbReference type="ChEBI" id="CHEBI:59789"/>
        <dbReference type="ChEBI" id="CHEBI:74411"/>
        <dbReference type="ChEBI" id="CHEBI:74493"/>
        <dbReference type="EC" id="2.1.1.182"/>
    </reaction>
</comment>
<dbReference type="GO" id="GO:0052908">
    <property type="term" value="F:16S rRNA (adenine(1518)-N(6)/adenine(1519)-N(6))-dimethyltransferase activity"/>
    <property type="evidence" value="ECO:0007669"/>
    <property type="project" value="UniProtKB-EC"/>
</dbReference>
<dbReference type="EC" id="2.1.1.182" evidence="7"/>
<proteinExistence type="inferred from homology"/>
<dbReference type="Pfam" id="PF00398">
    <property type="entry name" value="RrnaAD"/>
    <property type="match status" value="1"/>
</dbReference>
<keyword evidence="5 7" id="KW-0949">S-adenosyl-L-methionine</keyword>
<comment type="caution">
    <text evidence="7">Lacks conserved residue(s) required for the propagation of feature annotation.</text>
</comment>
<evidence type="ECO:0000313" key="11">
    <source>
        <dbReference type="Proteomes" id="UP000644147"/>
    </source>
</evidence>
<reference evidence="10 11" key="1">
    <citation type="submission" date="2020-12" db="EMBL/GenBank/DDBJ databases">
        <title>Bacterial novel species Adhaeribacter sp. BT258 isolated from soil.</title>
        <authorList>
            <person name="Jung H.-Y."/>
        </authorList>
    </citation>
    <scope>NUCLEOTIDE SEQUENCE [LARGE SCALE GENOMIC DNA]</scope>
    <source>
        <strain evidence="10 11">BT258</strain>
    </source>
</reference>
<feature type="binding site" evidence="8">
    <location>
        <position position="64"/>
    </location>
    <ligand>
        <name>S-adenosyl-L-methionine</name>
        <dbReference type="ChEBI" id="CHEBI:59789"/>
    </ligand>
</feature>
<comment type="similarity">
    <text evidence="7">Belongs to the class I-like SAM-binding methyltransferase superfamily. rRNA adenine N(6)-methyltransferase family. RsmA subfamily.</text>
</comment>
<evidence type="ECO:0000256" key="6">
    <source>
        <dbReference type="ARBA" id="ARBA00022884"/>
    </source>
</evidence>
<dbReference type="PANTHER" id="PTHR11727">
    <property type="entry name" value="DIMETHYLADENOSINE TRANSFERASE"/>
    <property type="match status" value="1"/>
</dbReference>
<feature type="binding site" evidence="7 8">
    <location>
        <position position="42"/>
    </location>
    <ligand>
        <name>S-adenosyl-L-methionine</name>
        <dbReference type="ChEBI" id="CHEBI:59789"/>
    </ligand>
</feature>
<dbReference type="EMBL" id="JAEHFX010000002">
    <property type="protein sequence ID" value="MBK0402574.1"/>
    <property type="molecule type" value="Genomic_DNA"/>
</dbReference>
<organism evidence="10 11">
    <name type="scientific">Adhaeribacter terrigena</name>
    <dbReference type="NCBI Taxonomy" id="2793070"/>
    <lineage>
        <taxon>Bacteria</taxon>
        <taxon>Pseudomonadati</taxon>
        <taxon>Bacteroidota</taxon>
        <taxon>Cytophagia</taxon>
        <taxon>Cytophagales</taxon>
        <taxon>Hymenobacteraceae</taxon>
        <taxon>Adhaeribacter</taxon>
    </lineage>
</organism>
<dbReference type="PROSITE" id="PS51689">
    <property type="entry name" value="SAM_RNA_A_N6_MT"/>
    <property type="match status" value="1"/>
</dbReference>
<dbReference type="CDD" id="cd02440">
    <property type="entry name" value="AdoMet_MTases"/>
    <property type="match status" value="1"/>
</dbReference>